<dbReference type="HOGENOM" id="CLU_010392_1_2_1"/>
<evidence type="ECO:0000259" key="3">
    <source>
        <dbReference type="PROSITE" id="PS50011"/>
    </source>
</evidence>
<dbReference type="InterPro" id="IPR011989">
    <property type="entry name" value="ARM-like"/>
</dbReference>
<feature type="region of interest" description="Disordered" evidence="2">
    <location>
        <begin position="727"/>
        <end position="781"/>
    </location>
</feature>
<dbReference type="OMA" id="NDTSWAG"/>
<organism evidence="4 5">
    <name type="scientific">Uncinula necator</name>
    <name type="common">Grape powdery mildew</name>
    <dbReference type="NCBI Taxonomy" id="52586"/>
    <lineage>
        <taxon>Eukaryota</taxon>
        <taxon>Fungi</taxon>
        <taxon>Dikarya</taxon>
        <taxon>Ascomycota</taxon>
        <taxon>Pezizomycotina</taxon>
        <taxon>Leotiomycetes</taxon>
        <taxon>Erysiphales</taxon>
        <taxon>Erysiphaceae</taxon>
        <taxon>Erysiphe</taxon>
    </lineage>
</organism>
<keyword evidence="1" id="KW-0677">Repeat</keyword>
<dbReference type="GO" id="GO:0005524">
    <property type="term" value="F:ATP binding"/>
    <property type="evidence" value="ECO:0007669"/>
    <property type="project" value="InterPro"/>
</dbReference>
<evidence type="ECO:0000313" key="5">
    <source>
        <dbReference type="Proteomes" id="UP000030854"/>
    </source>
</evidence>
<dbReference type="GO" id="GO:0004672">
    <property type="term" value="F:protein kinase activity"/>
    <property type="evidence" value="ECO:0007669"/>
    <property type="project" value="InterPro"/>
</dbReference>
<dbReference type="GO" id="GO:0006409">
    <property type="term" value="P:tRNA export from nucleus"/>
    <property type="evidence" value="ECO:0007669"/>
    <property type="project" value="TreeGrafter"/>
</dbReference>
<evidence type="ECO:0000313" key="4">
    <source>
        <dbReference type="EMBL" id="KHJ30688.1"/>
    </source>
</evidence>
<evidence type="ECO:0000256" key="1">
    <source>
        <dbReference type="ARBA" id="ARBA00022737"/>
    </source>
</evidence>
<dbReference type="Pfam" id="PF00069">
    <property type="entry name" value="Pkinase"/>
    <property type="match status" value="1"/>
</dbReference>
<feature type="domain" description="Protein kinase" evidence="3">
    <location>
        <begin position="22"/>
        <end position="271"/>
    </location>
</feature>
<dbReference type="InterPro" id="IPR016024">
    <property type="entry name" value="ARM-type_fold"/>
</dbReference>
<dbReference type="Gene3D" id="3.30.200.20">
    <property type="entry name" value="Phosphorylase Kinase, domain 1"/>
    <property type="match status" value="1"/>
</dbReference>
<proteinExistence type="predicted"/>
<dbReference type="Proteomes" id="UP000030854">
    <property type="component" value="Unassembled WGS sequence"/>
</dbReference>
<dbReference type="Pfam" id="PF22956">
    <property type="entry name" value="VPS15-like_hel"/>
    <property type="match status" value="1"/>
</dbReference>
<protein>
    <recommendedName>
        <fullName evidence="3">Protein kinase domain-containing protein</fullName>
    </recommendedName>
</protein>
<accession>A0A0B1NXI3</accession>
<dbReference type="InterPro" id="IPR051177">
    <property type="entry name" value="CIK-Related_Protein"/>
</dbReference>
<gene>
    <name evidence="4" type="ORF">EV44_g1545</name>
</gene>
<dbReference type="InterPro" id="IPR000719">
    <property type="entry name" value="Prot_kinase_dom"/>
</dbReference>
<feature type="compositionally biased region" description="Basic and acidic residues" evidence="2">
    <location>
        <begin position="683"/>
        <end position="695"/>
    </location>
</feature>
<dbReference type="PROSITE" id="PS50011">
    <property type="entry name" value="PROTEIN_KINASE_DOM"/>
    <property type="match status" value="1"/>
</dbReference>
<dbReference type="PANTHER" id="PTHR12984">
    <property type="entry name" value="SCY1-RELATED S/T PROTEIN KINASE-LIKE"/>
    <property type="match status" value="1"/>
</dbReference>
<feature type="compositionally biased region" description="Acidic residues" evidence="2">
    <location>
        <begin position="771"/>
        <end position="781"/>
    </location>
</feature>
<feature type="compositionally biased region" description="Polar residues" evidence="2">
    <location>
        <begin position="631"/>
        <end position="652"/>
    </location>
</feature>
<feature type="compositionally biased region" description="Low complexity" evidence="2">
    <location>
        <begin position="733"/>
        <end position="757"/>
    </location>
</feature>
<dbReference type="AlphaFoldDB" id="A0A0B1NXI3"/>
<feature type="region of interest" description="Disordered" evidence="2">
    <location>
        <begin position="631"/>
        <end position="699"/>
    </location>
</feature>
<dbReference type="EMBL" id="JNVN01003760">
    <property type="protein sequence ID" value="KHJ30688.1"/>
    <property type="molecule type" value="Genomic_DNA"/>
</dbReference>
<reference evidence="4 5" key="1">
    <citation type="journal article" date="2014" name="BMC Genomics">
        <title>Adaptive genomic structural variation in the grape powdery mildew pathogen, Erysiphe necator.</title>
        <authorList>
            <person name="Jones L."/>
            <person name="Riaz S."/>
            <person name="Morales-Cruz A."/>
            <person name="Amrine K.C."/>
            <person name="McGuire B."/>
            <person name="Gubler W.D."/>
            <person name="Walker M.A."/>
            <person name="Cantu D."/>
        </authorList>
    </citation>
    <scope>NUCLEOTIDE SEQUENCE [LARGE SCALE GENOMIC DNA]</scope>
    <source>
        <strain evidence="5">c</strain>
    </source>
</reference>
<dbReference type="STRING" id="52586.A0A0B1NXI3"/>
<dbReference type="Gene3D" id="1.10.510.10">
    <property type="entry name" value="Transferase(Phosphotransferase) domain 1"/>
    <property type="match status" value="1"/>
</dbReference>
<dbReference type="InterPro" id="IPR055231">
    <property type="entry name" value="2AA_helical"/>
</dbReference>
<keyword evidence="5" id="KW-1185">Reference proteome</keyword>
<dbReference type="SUPFAM" id="SSF48371">
    <property type="entry name" value="ARM repeat"/>
    <property type="match status" value="1"/>
</dbReference>
<name>A0A0B1NXI3_UNCNE</name>
<evidence type="ECO:0000256" key="2">
    <source>
        <dbReference type="SAM" id="MobiDB-lite"/>
    </source>
</evidence>
<dbReference type="GO" id="GO:0005737">
    <property type="term" value="C:cytoplasm"/>
    <property type="evidence" value="ECO:0007669"/>
    <property type="project" value="TreeGrafter"/>
</dbReference>
<dbReference type="Gene3D" id="1.25.10.10">
    <property type="entry name" value="Leucine-rich Repeat Variant"/>
    <property type="match status" value="1"/>
</dbReference>
<dbReference type="PANTHER" id="PTHR12984:SF3">
    <property type="entry name" value="N-TERMINAL KINASE-LIKE PROTEIN"/>
    <property type="match status" value="1"/>
</dbReference>
<sequence>MEFLKSAVASAISKGSSFPYSFGDQVDLGTGIWTLFNGTKREDGSKCSIFSFDINNNKQSLSLARNAVKRLRTLRHPKIIKVLDTIENDSYIYVATERVIPLSWHVKRKSLSIETIKWGLFSIAQTIKFINSEAASIHGAIRLQSIFTSESGEWKVGGLEVVSCVKDDNAIIFSHGNLLSDSDRYTPPEISSSGWDIIKKNPLTAVDAYDFGILISEVFGDHSPGGNQTVQGANIPISMQESYRKLTNKNPKARISVSDFLDQGTRQGGFFTTPLIALTEALEHLGMKSEEEKKECLDELDRLSDDFPVDYVKMKVLPELLNCIEFSGGGPRILGIVVNISKKLSGDEFDQKITPTIVKLFGRPDRAIRVCLLDSLPVLIDKIPQKVVNDKIFPQMITGFTDAAPVVREQSIKAILTIIEKLSDKSINGELLKYLAKTSNDEQPGIRTNTTICLGRIYKNLSVRTRAKVLIAAFTRSLRDPFVHARNAALMALAVTSEVFSEEDSANKILPALCPCLIDKEIIVRAQANKTIDIYFKKLQKFAASMPDSALPPPTTDSSAVIPRMATPQSSEPATWTGWAISSFTNKISEVAGEIIASTAQSSSVVSSVPKNIYGNPESLVPSVVQPNFTLGGNTSNNSKLGKTPENSTIESLQKRVKDINENENDDDRENNEIFFDFSPTKSHAEENQNDKYEDKDDEPDFAGWLAAQAGKKFTAKPLPKGLARSISAPKVSLNSSKSNTLSTNTTTRTMTNKSASRVVVSKKIDTTPNENEDDSWGDGW</sequence>
<dbReference type="SUPFAM" id="SSF56112">
    <property type="entry name" value="Protein kinase-like (PK-like)"/>
    <property type="match status" value="1"/>
</dbReference>
<dbReference type="InterPro" id="IPR011009">
    <property type="entry name" value="Kinase-like_dom_sf"/>
</dbReference>
<comment type="caution">
    <text evidence="4">The sequence shown here is derived from an EMBL/GenBank/DDBJ whole genome shotgun (WGS) entry which is preliminary data.</text>
</comment>